<reference evidence="1 2" key="1">
    <citation type="submission" date="2011-09" db="EMBL/GenBank/DDBJ databases">
        <title>The draft genome of Methanotorris formicicus Mc-S-70.</title>
        <authorList>
            <consortium name="US DOE Joint Genome Institute (JGI-PGF)"/>
            <person name="Lucas S."/>
            <person name="Han J."/>
            <person name="Lapidus A."/>
            <person name="Cheng J.-F."/>
            <person name="Goodwin L."/>
            <person name="Pitluck S."/>
            <person name="Peters L."/>
            <person name="Land M.L."/>
            <person name="Hauser L."/>
            <person name="Sieprawska-Lupa M."/>
            <person name="Takai K."/>
            <person name="Miyazaki J."/>
            <person name="Whitman W."/>
            <person name="Woyke T.J."/>
        </authorList>
    </citation>
    <scope>NUCLEOTIDE SEQUENCE [LARGE SCALE GENOMIC DNA]</scope>
    <source>
        <strain evidence="1 2">Mc-S-70</strain>
    </source>
</reference>
<keyword evidence="2" id="KW-1185">Reference proteome</keyword>
<sequence>MCQGDIGIFRGFVFKNGCKIPLIEINGHISEIPIPITEDVKFGDRVMIYNSYNFEYEFEPLDLKSKLFGVISTIKEKLIRLRFDSHAIYLGE</sequence>
<dbReference type="Proteomes" id="UP000003706">
    <property type="component" value="Unassembled WGS sequence"/>
</dbReference>
<comment type="caution">
    <text evidence="1">The sequence shown here is derived from an EMBL/GenBank/DDBJ whole genome shotgun (WGS) entry which is preliminary data.</text>
</comment>
<accession>H1L052</accession>
<proteinExistence type="predicted"/>
<name>H1L052_9EURY</name>
<dbReference type="RefSeq" id="WP_007044855.1">
    <property type="nucleotide sequence ID" value="NZ_AGJL01000038.1"/>
</dbReference>
<evidence type="ECO:0000313" key="2">
    <source>
        <dbReference type="Proteomes" id="UP000003706"/>
    </source>
</evidence>
<dbReference type="STRING" id="647171.MetfoDRAFT_1426"/>
<dbReference type="AlphaFoldDB" id="H1L052"/>
<protein>
    <submittedName>
        <fullName evidence="1">Uncharacterized protein</fullName>
    </submittedName>
</protein>
<gene>
    <name evidence="1" type="ORF">MetfoDRAFT_1426</name>
</gene>
<evidence type="ECO:0000313" key="1">
    <source>
        <dbReference type="EMBL" id="EHP85186.1"/>
    </source>
</evidence>
<dbReference type="OrthoDB" id="64987at2157"/>
<organism evidence="1 2">
    <name type="scientific">Methanotorris formicicus Mc-S-70</name>
    <dbReference type="NCBI Taxonomy" id="647171"/>
    <lineage>
        <taxon>Archaea</taxon>
        <taxon>Methanobacteriati</taxon>
        <taxon>Methanobacteriota</taxon>
        <taxon>Methanomada group</taxon>
        <taxon>Methanococci</taxon>
        <taxon>Methanococcales</taxon>
        <taxon>Methanocaldococcaceae</taxon>
        <taxon>Methanotorris</taxon>
    </lineage>
</organism>
<dbReference type="EMBL" id="AGJL01000038">
    <property type="protein sequence ID" value="EHP85186.1"/>
    <property type="molecule type" value="Genomic_DNA"/>
</dbReference>